<dbReference type="InterPro" id="IPR052436">
    <property type="entry name" value="LTO1_adapter"/>
</dbReference>
<sequence>LFLFSSLRSKINNRVCIFDMTDPEPDFNSLLDNIVLAEENLNREGYEEGLEEGRARGIKEGYQLGYAQGVQLGAELGEIYALVVYQQTKAHSEKIQRALQQLRKSIDDFPRDNNPEADIIGAVESIRNQFKRVRILTAGKVGKVVKKVSDNSSSVEQKDKDLSF</sequence>
<accession>W8BTF1</accession>
<evidence type="ECO:0000256" key="1">
    <source>
        <dbReference type="ARBA" id="ARBA00038090"/>
    </source>
</evidence>
<dbReference type="PANTHER" id="PTHR28532:SF1">
    <property type="entry name" value="ORAL CANCER OVEREXPRESSED 1"/>
    <property type="match status" value="1"/>
</dbReference>
<comment type="similarity">
    <text evidence="1">Belongs to the LTO1 family.</text>
</comment>
<feature type="non-terminal residue" evidence="3">
    <location>
        <position position="1"/>
    </location>
</feature>
<evidence type="ECO:0000313" key="3">
    <source>
        <dbReference type="EMBL" id="JAC02453.1"/>
    </source>
</evidence>
<feature type="domain" description="Essential protein Yae1 N-terminal" evidence="2">
    <location>
        <begin position="45"/>
        <end position="82"/>
    </location>
</feature>
<dbReference type="PANTHER" id="PTHR28532">
    <property type="entry name" value="GEO13458P1"/>
    <property type="match status" value="1"/>
</dbReference>
<dbReference type="AlphaFoldDB" id="W8BTF1"/>
<organism evidence="3">
    <name type="scientific">Ceratitis capitata</name>
    <name type="common">Mediterranean fruit fly</name>
    <name type="synonym">Tephritis capitata</name>
    <dbReference type="NCBI Taxonomy" id="7213"/>
    <lineage>
        <taxon>Eukaryota</taxon>
        <taxon>Metazoa</taxon>
        <taxon>Ecdysozoa</taxon>
        <taxon>Arthropoda</taxon>
        <taxon>Hexapoda</taxon>
        <taxon>Insecta</taxon>
        <taxon>Pterygota</taxon>
        <taxon>Neoptera</taxon>
        <taxon>Endopterygota</taxon>
        <taxon>Diptera</taxon>
        <taxon>Brachycera</taxon>
        <taxon>Muscomorpha</taxon>
        <taxon>Tephritoidea</taxon>
        <taxon>Tephritidae</taxon>
        <taxon>Ceratitis</taxon>
        <taxon>Ceratitis</taxon>
    </lineage>
</organism>
<proteinExistence type="evidence at transcript level"/>
<evidence type="ECO:0000259" key="2">
    <source>
        <dbReference type="Pfam" id="PF09811"/>
    </source>
</evidence>
<reference evidence="3" key="1">
    <citation type="submission" date="2013-07" db="EMBL/GenBank/DDBJ databases">
        <authorList>
            <person name="Geib S."/>
        </authorList>
    </citation>
    <scope>NUCLEOTIDE SEQUENCE</scope>
</reference>
<dbReference type="OrthoDB" id="48036at2759"/>
<gene>
    <name evidence="3" type="primary">ORAV1</name>
</gene>
<dbReference type="EMBL" id="GAMC01004103">
    <property type="protein sequence ID" value="JAC02453.1"/>
    <property type="molecule type" value="mRNA"/>
</dbReference>
<dbReference type="Pfam" id="PF09811">
    <property type="entry name" value="Yae1_N"/>
    <property type="match status" value="1"/>
</dbReference>
<dbReference type="InterPro" id="IPR019191">
    <property type="entry name" value="Essential_protein_Yae1_N"/>
</dbReference>
<reference evidence="3" key="2">
    <citation type="journal article" date="2014" name="BMC Genomics">
        <title>A genomic perspective to assessing quality of mass-reared SIT flies used in Mediterranean fruit fly (Ceratitis capitata) eradication in California.</title>
        <authorList>
            <person name="Calla B."/>
            <person name="Hall B."/>
            <person name="Hou S."/>
            <person name="Geib S.M."/>
        </authorList>
    </citation>
    <scope>NUCLEOTIDE SEQUENCE</scope>
</reference>
<protein>
    <submittedName>
        <fullName evidence="3">Oral cancer-overexpressed protein 1</fullName>
    </submittedName>
</protein>
<name>W8BTF1_CERCA</name>